<dbReference type="InterPro" id="IPR036291">
    <property type="entry name" value="NAD(P)-bd_dom_sf"/>
</dbReference>
<organism evidence="2 3">
    <name type="scientific">Streptomyces polychromogenes</name>
    <dbReference type="NCBI Taxonomy" id="67342"/>
    <lineage>
        <taxon>Bacteria</taxon>
        <taxon>Bacillati</taxon>
        <taxon>Actinomycetota</taxon>
        <taxon>Actinomycetes</taxon>
        <taxon>Kitasatosporales</taxon>
        <taxon>Streptomycetaceae</taxon>
        <taxon>Streptomyces</taxon>
    </lineage>
</organism>
<proteinExistence type="predicted"/>
<evidence type="ECO:0000256" key="1">
    <source>
        <dbReference type="SAM" id="MobiDB-lite"/>
    </source>
</evidence>
<dbReference type="PANTHER" id="PTHR43796:SF2">
    <property type="entry name" value="CARBOXYNORSPERMIDINE SYNTHASE"/>
    <property type="match status" value="1"/>
</dbReference>
<evidence type="ECO:0008006" key="4">
    <source>
        <dbReference type="Google" id="ProtNLM"/>
    </source>
</evidence>
<protein>
    <recommendedName>
        <fullName evidence="4">Saccharopine dehydrogenase</fullName>
    </recommendedName>
</protein>
<accession>A0ABP3EVD4</accession>
<feature type="region of interest" description="Disordered" evidence="1">
    <location>
        <begin position="356"/>
        <end position="375"/>
    </location>
</feature>
<dbReference type="SUPFAM" id="SSF51735">
    <property type="entry name" value="NAD(P)-binding Rossmann-fold domains"/>
    <property type="match status" value="1"/>
</dbReference>
<dbReference type="Gene3D" id="3.40.50.720">
    <property type="entry name" value="NAD(P)-binding Rossmann-like Domain"/>
    <property type="match status" value="1"/>
</dbReference>
<keyword evidence="3" id="KW-1185">Reference proteome</keyword>
<reference evidence="3" key="1">
    <citation type="journal article" date="2019" name="Int. J. Syst. Evol. Microbiol.">
        <title>The Global Catalogue of Microorganisms (GCM) 10K type strain sequencing project: providing services to taxonomists for standard genome sequencing and annotation.</title>
        <authorList>
            <consortium name="The Broad Institute Genomics Platform"/>
            <consortium name="The Broad Institute Genome Sequencing Center for Infectious Disease"/>
            <person name="Wu L."/>
            <person name="Ma J."/>
        </authorList>
    </citation>
    <scope>NUCLEOTIDE SEQUENCE [LARGE SCALE GENOMIC DNA]</scope>
    <source>
        <strain evidence="3">JCM 4505</strain>
    </source>
</reference>
<dbReference type="Proteomes" id="UP001501867">
    <property type="component" value="Unassembled WGS sequence"/>
</dbReference>
<evidence type="ECO:0000313" key="3">
    <source>
        <dbReference type="Proteomes" id="UP001501867"/>
    </source>
</evidence>
<dbReference type="EMBL" id="BAAABV010000011">
    <property type="protein sequence ID" value="GAA0280497.1"/>
    <property type="molecule type" value="Genomic_DNA"/>
</dbReference>
<sequence>MWRMSDELLYDPSGPVLITGGYGTVGAEIARMAAADFPVLLTGRSPERGRALAEGLGGEARAWDLADPAPFRAAVRAVVGSVNDPDDRVLRAAVTAGIPYVDITRWTARLQRAVTVTALLRPTAPVLLSSAWMGGVSSLVAARLAAELGGAERVEIAVRWDTADRAGADSVEFMDRLGIGFEVVDGGRRRLATPLTDARTVRFDGAPVRVARIDTPEQFTLPLTLAATTVATRIGFSSAAATRALFALRGTGFFRWAGGERWAPARRALLHSPGDGGTALVRIDVEHSGRSRSATVADPHGQSHLTAAGALLGLHRVLGTDGAPAPEGVVFPEQHPDPGAAVALLAARGVRVELTDGPSAALPDGLHRAGTPAAA</sequence>
<name>A0ABP3EVD4_9ACTN</name>
<evidence type="ECO:0000313" key="2">
    <source>
        <dbReference type="EMBL" id="GAA0280497.1"/>
    </source>
</evidence>
<gene>
    <name evidence="2" type="ORF">GCM10010302_17840</name>
</gene>
<dbReference type="PANTHER" id="PTHR43796">
    <property type="entry name" value="CARBOXYNORSPERMIDINE SYNTHASE"/>
    <property type="match status" value="1"/>
</dbReference>
<comment type="caution">
    <text evidence="2">The sequence shown here is derived from an EMBL/GenBank/DDBJ whole genome shotgun (WGS) entry which is preliminary data.</text>
</comment>